<accession>A0AAD8EN11</accession>
<feature type="non-terminal residue" evidence="1">
    <location>
        <position position="84"/>
    </location>
</feature>
<feature type="non-terminal residue" evidence="1">
    <location>
        <position position="1"/>
    </location>
</feature>
<gene>
    <name evidence="1" type="ORF">L9F63_012201</name>
</gene>
<proteinExistence type="predicted"/>
<reference evidence="1" key="2">
    <citation type="submission" date="2023-05" db="EMBL/GenBank/DDBJ databases">
        <authorList>
            <person name="Fouks B."/>
        </authorList>
    </citation>
    <scope>NUCLEOTIDE SEQUENCE</scope>
    <source>
        <strain evidence="1">Stay&amp;Tobe</strain>
        <tissue evidence="1">Testes</tissue>
    </source>
</reference>
<name>A0AAD8EN11_DIPPU</name>
<evidence type="ECO:0000313" key="1">
    <source>
        <dbReference type="EMBL" id="KAJ9596770.1"/>
    </source>
</evidence>
<evidence type="ECO:0000313" key="2">
    <source>
        <dbReference type="Proteomes" id="UP001233999"/>
    </source>
</evidence>
<dbReference type="AlphaFoldDB" id="A0AAD8EN11"/>
<sequence length="84" mass="9939">LYKPINKIIHISKLLNFLQHNYSLIVDFTDTLHYITLHYTTQTCTQYLDQSLHYLTDGTRPYRLHQKTGTQTKALTLICSHILY</sequence>
<dbReference type="EMBL" id="JASPKZ010001961">
    <property type="protein sequence ID" value="KAJ9596770.1"/>
    <property type="molecule type" value="Genomic_DNA"/>
</dbReference>
<organism evidence="1 2">
    <name type="scientific">Diploptera punctata</name>
    <name type="common">Pacific beetle cockroach</name>
    <dbReference type="NCBI Taxonomy" id="6984"/>
    <lineage>
        <taxon>Eukaryota</taxon>
        <taxon>Metazoa</taxon>
        <taxon>Ecdysozoa</taxon>
        <taxon>Arthropoda</taxon>
        <taxon>Hexapoda</taxon>
        <taxon>Insecta</taxon>
        <taxon>Pterygota</taxon>
        <taxon>Neoptera</taxon>
        <taxon>Polyneoptera</taxon>
        <taxon>Dictyoptera</taxon>
        <taxon>Blattodea</taxon>
        <taxon>Blaberoidea</taxon>
        <taxon>Blaberidae</taxon>
        <taxon>Diplopterinae</taxon>
        <taxon>Diploptera</taxon>
    </lineage>
</organism>
<dbReference type="Proteomes" id="UP001233999">
    <property type="component" value="Unassembled WGS sequence"/>
</dbReference>
<keyword evidence="2" id="KW-1185">Reference proteome</keyword>
<comment type="caution">
    <text evidence="1">The sequence shown here is derived from an EMBL/GenBank/DDBJ whole genome shotgun (WGS) entry which is preliminary data.</text>
</comment>
<protein>
    <submittedName>
        <fullName evidence="1">Uncharacterized protein</fullName>
    </submittedName>
</protein>
<reference evidence="1" key="1">
    <citation type="journal article" date="2023" name="IScience">
        <title>Live-bearing cockroach genome reveals convergent evolutionary mechanisms linked to viviparity in insects and beyond.</title>
        <authorList>
            <person name="Fouks B."/>
            <person name="Harrison M.C."/>
            <person name="Mikhailova A.A."/>
            <person name="Marchal E."/>
            <person name="English S."/>
            <person name="Carruthers M."/>
            <person name="Jennings E.C."/>
            <person name="Chiamaka E.L."/>
            <person name="Frigard R.A."/>
            <person name="Pippel M."/>
            <person name="Attardo G.M."/>
            <person name="Benoit J.B."/>
            <person name="Bornberg-Bauer E."/>
            <person name="Tobe S.S."/>
        </authorList>
    </citation>
    <scope>NUCLEOTIDE SEQUENCE</scope>
    <source>
        <strain evidence="1">Stay&amp;Tobe</strain>
    </source>
</reference>